<dbReference type="InterPro" id="IPR029028">
    <property type="entry name" value="Alpha/beta_knot_MTases"/>
</dbReference>
<dbReference type="Gene3D" id="2.40.240.20">
    <property type="entry name" value="Hypothetical PUA domain-like, domain 1"/>
    <property type="match status" value="1"/>
</dbReference>
<reference evidence="15 16" key="1">
    <citation type="submission" date="2017-11" db="EMBL/GenBank/DDBJ databases">
        <title>Comparative genomic analysis of Holospora spp., intranuclear symbionts of paramecia.</title>
        <authorList>
            <person name="Garushyants S.K."/>
            <person name="Beliavskaya A."/>
            <person name="Malko D.B."/>
            <person name="Logacheva M.D."/>
            <person name="Rautian M.S."/>
            <person name="Gelfand M.S."/>
        </authorList>
    </citation>
    <scope>NUCLEOTIDE SEQUENCE [LARGE SCALE GENOMIC DNA]</scope>
    <source>
        <strain evidence="16">02AZ16</strain>
    </source>
</reference>
<dbReference type="Proteomes" id="UP000239425">
    <property type="component" value="Unassembled WGS sequence"/>
</dbReference>
<dbReference type="InterPro" id="IPR046887">
    <property type="entry name" value="RsmE_PUA-like"/>
</dbReference>
<keyword evidence="7 12" id="KW-0489">Methyltransferase</keyword>
<evidence type="ECO:0000259" key="14">
    <source>
        <dbReference type="Pfam" id="PF20260"/>
    </source>
</evidence>
<proteinExistence type="inferred from homology"/>
<dbReference type="InterPro" id="IPR046886">
    <property type="entry name" value="RsmE_MTase_dom"/>
</dbReference>
<evidence type="ECO:0000256" key="5">
    <source>
        <dbReference type="ARBA" id="ARBA00022490"/>
    </source>
</evidence>
<organism evidence="15 16">
    <name type="scientific">Holospora curviuscula</name>
    <dbReference type="NCBI Taxonomy" id="1082868"/>
    <lineage>
        <taxon>Bacteria</taxon>
        <taxon>Pseudomonadati</taxon>
        <taxon>Pseudomonadota</taxon>
        <taxon>Alphaproteobacteria</taxon>
        <taxon>Holosporales</taxon>
        <taxon>Holosporaceae</taxon>
        <taxon>Holospora</taxon>
    </lineage>
</organism>
<dbReference type="AlphaFoldDB" id="A0A2S5R891"/>
<comment type="similarity">
    <text evidence="2 12">Belongs to the RNA methyltransferase RsmE family.</text>
</comment>
<accession>A0A2S5R891</accession>
<dbReference type="CDD" id="cd18084">
    <property type="entry name" value="RsmE-like"/>
    <property type="match status" value="1"/>
</dbReference>
<dbReference type="GO" id="GO:0070475">
    <property type="term" value="P:rRNA base methylation"/>
    <property type="evidence" value="ECO:0007669"/>
    <property type="project" value="TreeGrafter"/>
</dbReference>
<comment type="function">
    <text evidence="10 12">Specifically methylates the N3 position of the uracil ring of uridine 1498 (m3U1498) in 16S rRNA. Acts on the fully assembled 30S ribosomal subunit.</text>
</comment>
<dbReference type="SUPFAM" id="SSF75217">
    <property type="entry name" value="alpha/beta knot"/>
    <property type="match status" value="1"/>
</dbReference>
<dbReference type="InterPro" id="IPR006700">
    <property type="entry name" value="RsmE"/>
</dbReference>
<keyword evidence="6 12" id="KW-0698">rRNA processing</keyword>
<dbReference type="EC" id="2.1.1.193" evidence="3 12"/>
<dbReference type="InterPro" id="IPR029026">
    <property type="entry name" value="tRNA_m1G_MTases_N"/>
</dbReference>
<evidence type="ECO:0000256" key="10">
    <source>
        <dbReference type="ARBA" id="ARBA00025699"/>
    </source>
</evidence>
<keyword evidence="9 12" id="KW-0949">S-adenosyl-L-methionine</keyword>
<feature type="domain" description="Ribosomal RNA small subunit methyltransferase E methyltransferase" evidence="13">
    <location>
        <begin position="75"/>
        <end position="223"/>
    </location>
</feature>
<comment type="subcellular location">
    <subcellularLocation>
        <location evidence="1 12">Cytoplasm</location>
    </subcellularLocation>
</comment>
<evidence type="ECO:0000313" key="16">
    <source>
        <dbReference type="Proteomes" id="UP000239425"/>
    </source>
</evidence>
<dbReference type="PANTHER" id="PTHR30027:SF3">
    <property type="entry name" value="16S RRNA (URACIL(1498)-N(3))-METHYLTRANSFERASE"/>
    <property type="match status" value="1"/>
</dbReference>
<dbReference type="Pfam" id="PF04452">
    <property type="entry name" value="Methyltrans_RNA"/>
    <property type="match status" value="1"/>
</dbReference>
<gene>
    <name evidence="15" type="ORF">HCUR_01047</name>
</gene>
<protein>
    <recommendedName>
        <fullName evidence="4 12">Ribosomal RNA small subunit methyltransferase E</fullName>
        <ecNumber evidence="3 12">2.1.1.193</ecNumber>
    </recommendedName>
</protein>
<dbReference type="PANTHER" id="PTHR30027">
    <property type="entry name" value="RIBOSOMAL RNA SMALL SUBUNIT METHYLTRANSFERASE E"/>
    <property type="match status" value="1"/>
</dbReference>
<evidence type="ECO:0000256" key="6">
    <source>
        <dbReference type="ARBA" id="ARBA00022552"/>
    </source>
</evidence>
<dbReference type="Pfam" id="PF20260">
    <property type="entry name" value="PUA_4"/>
    <property type="match status" value="1"/>
</dbReference>
<dbReference type="InterPro" id="IPR015947">
    <property type="entry name" value="PUA-like_sf"/>
</dbReference>
<feature type="domain" description="Ribosomal RNA small subunit methyltransferase E PUA-like" evidence="14">
    <location>
        <begin position="19"/>
        <end position="63"/>
    </location>
</feature>
<sequence length="229" mass="26356">MIRLFVSTSLFQGTISLSASQIHYIYTVMRLKPGAWIEVFNGKDGGWKAVCLEKTEQRLYVKECIHDQPEALPCLHLYISLFKRLDWVLEKSTELGVTHIHPVLTQRSSVRHFNVERAYRIVQEASEQSGRYTLPNIMPLISFEDALRKAPKGWVAHMNSWDTKKNSFTQVKFPINLWIGPEGGWSECELEIFQRYKEIYPLPLAQFCLRAETAVVAALITLQNKAQVS</sequence>
<evidence type="ECO:0000259" key="13">
    <source>
        <dbReference type="Pfam" id="PF04452"/>
    </source>
</evidence>
<name>A0A2S5R891_9PROT</name>
<evidence type="ECO:0000256" key="7">
    <source>
        <dbReference type="ARBA" id="ARBA00022603"/>
    </source>
</evidence>
<evidence type="ECO:0000256" key="4">
    <source>
        <dbReference type="ARBA" id="ARBA00013673"/>
    </source>
</evidence>
<comment type="catalytic activity">
    <reaction evidence="11 12">
        <text>uridine(1498) in 16S rRNA + S-adenosyl-L-methionine = N(3)-methyluridine(1498) in 16S rRNA + S-adenosyl-L-homocysteine + H(+)</text>
        <dbReference type="Rhea" id="RHEA:42920"/>
        <dbReference type="Rhea" id="RHEA-COMP:10283"/>
        <dbReference type="Rhea" id="RHEA-COMP:10284"/>
        <dbReference type="ChEBI" id="CHEBI:15378"/>
        <dbReference type="ChEBI" id="CHEBI:57856"/>
        <dbReference type="ChEBI" id="CHEBI:59789"/>
        <dbReference type="ChEBI" id="CHEBI:65315"/>
        <dbReference type="ChEBI" id="CHEBI:74502"/>
        <dbReference type="EC" id="2.1.1.193"/>
    </reaction>
</comment>
<evidence type="ECO:0000256" key="8">
    <source>
        <dbReference type="ARBA" id="ARBA00022679"/>
    </source>
</evidence>
<keyword evidence="8 12" id="KW-0808">Transferase</keyword>
<dbReference type="Gene3D" id="3.40.1280.10">
    <property type="match status" value="1"/>
</dbReference>
<evidence type="ECO:0000256" key="3">
    <source>
        <dbReference type="ARBA" id="ARBA00012328"/>
    </source>
</evidence>
<keyword evidence="16" id="KW-1185">Reference proteome</keyword>
<dbReference type="NCBIfam" id="TIGR00046">
    <property type="entry name" value="RsmE family RNA methyltransferase"/>
    <property type="match status" value="1"/>
</dbReference>
<dbReference type="GO" id="GO:0005737">
    <property type="term" value="C:cytoplasm"/>
    <property type="evidence" value="ECO:0007669"/>
    <property type="project" value="UniProtKB-SubCell"/>
</dbReference>
<evidence type="ECO:0000256" key="12">
    <source>
        <dbReference type="PIRNR" id="PIRNR015601"/>
    </source>
</evidence>
<evidence type="ECO:0000256" key="11">
    <source>
        <dbReference type="ARBA" id="ARBA00047944"/>
    </source>
</evidence>
<dbReference type="PIRSF" id="PIRSF015601">
    <property type="entry name" value="MTase_slr0722"/>
    <property type="match status" value="1"/>
</dbReference>
<dbReference type="OrthoDB" id="9815641at2"/>
<evidence type="ECO:0000256" key="1">
    <source>
        <dbReference type="ARBA" id="ARBA00004496"/>
    </source>
</evidence>
<evidence type="ECO:0000256" key="9">
    <source>
        <dbReference type="ARBA" id="ARBA00022691"/>
    </source>
</evidence>
<evidence type="ECO:0000313" key="15">
    <source>
        <dbReference type="EMBL" id="PPE03507.1"/>
    </source>
</evidence>
<dbReference type="EMBL" id="PHHC01000096">
    <property type="protein sequence ID" value="PPE03507.1"/>
    <property type="molecule type" value="Genomic_DNA"/>
</dbReference>
<keyword evidence="5 12" id="KW-0963">Cytoplasm</keyword>
<dbReference type="RefSeq" id="WP_104207024.1">
    <property type="nucleotide sequence ID" value="NZ_PHHC01000096.1"/>
</dbReference>
<dbReference type="GO" id="GO:0070042">
    <property type="term" value="F:rRNA (uridine-N3-)-methyltransferase activity"/>
    <property type="evidence" value="ECO:0007669"/>
    <property type="project" value="TreeGrafter"/>
</dbReference>
<dbReference type="SUPFAM" id="SSF88697">
    <property type="entry name" value="PUA domain-like"/>
    <property type="match status" value="1"/>
</dbReference>
<comment type="caution">
    <text evidence="15">The sequence shown here is derived from an EMBL/GenBank/DDBJ whole genome shotgun (WGS) entry which is preliminary data.</text>
</comment>
<evidence type="ECO:0000256" key="2">
    <source>
        <dbReference type="ARBA" id="ARBA00005528"/>
    </source>
</evidence>